<dbReference type="Proteomes" id="UP000245956">
    <property type="component" value="Unassembled WGS sequence"/>
</dbReference>
<evidence type="ECO:0008006" key="7">
    <source>
        <dbReference type="Google" id="ProtNLM"/>
    </source>
</evidence>
<gene>
    <name evidence="5" type="ORF">PCL_07369</name>
</gene>
<dbReference type="InterPro" id="IPR042099">
    <property type="entry name" value="ANL_N_sf"/>
</dbReference>
<comment type="caution">
    <text evidence="5">The sequence shown here is derived from an EMBL/GenBank/DDBJ whole genome shotgun (WGS) entry which is preliminary data.</text>
</comment>
<protein>
    <recommendedName>
        <fullName evidence="7">Peroxisomal-coenzyme A synthetase</fullName>
    </recommendedName>
</protein>
<keyword evidence="2" id="KW-0436">Ligase</keyword>
<name>A0A2U3DSH9_PURLI</name>
<dbReference type="InterPro" id="IPR000873">
    <property type="entry name" value="AMP-dep_synth/lig_dom"/>
</dbReference>
<evidence type="ECO:0000259" key="4">
    <source>
        <dbReference type="Pfam" id="PF13193"/>
    </source>
</evidence>
<evidence type="ECO:0000256" key="1">
    <source>
        <dbReference type="ARBA" id="ARBA00006432"/>
    </source>
</evidence>
<dbReference type="PANTHER" id="PTHR43201:SF5">
    <property type="entry name" value="MEDIUM-CHAIN ACYL-COA LIGASE ACSF2, MITOCHONDRIAL"/>
    <property type="match status" value="1"/>
</dbReference>
<dbReference type="InterPro" id="IPR020845">
    <property type="entry name" value="AMP-binding_CS"/>
</dbReference>
<accession>A0A2U3DSH9</accession>
<evidence type="ECO:0000256" key="2">
    <source>
        <dbReference type="ARBA" id="ARBA00022598"/>
    </source>
</evidence>
<dbReference type="PROSITE" id="PS00455">
    <property type="entry name" value="AMP_BINDING"/>
    <property type="match status" value="1"/>
</dbReference>
<evidence type="ECO:0000259" key="3">
    <source>
        <dbReference type="Pfam" id="PF00501"/>
    </source>
</evidence>
<dbReference type="PANTHER" id="PTHR43201">
    <property type="entry name" value="ACYL-COA SYNTHETASE"/>
    <property type="match status" value="1"/>
</dbReference>
<organism evidence="5 6">
    <name type="scientific">Purpureocillium lilacinum</name>
    <name type="common">Paecilomyces lilacinus</name>
    <dbReference type="NCBI Taxonomy" id="33203"/>
    <lineage>
        <taxon>Eukaryota</taxon>
        <taxon>Fungi</taxon>
        <taxon>Dikarya</taxon>
        <taxon>Ascomycota</taxon>
        <taxon>Pezizomycotina</taxon>
        <taxon>Sordariomycetes</taxon>
        <taxon>Hypocreomycetidae</taxon>
        <taxon>Hypocreales</taxon>
        <taxon>Ophiocordycipitaceae</taxon>
        <taxon>Purpureocillium</taxon>
    </lineage>
</organism>
<dbReference type="Pfam" id="PF00501">
    <property type="entry name" value="AMP-binding"/>
    <property type="match status" value="1"/>
</dbReference>
<dbReference type="InterPro" id="IPR025110">
    <property type="entry name" value="AMP-bd_C"/>
</dbReference>
<dbReference type="Gene3D" id="3.40.50.12780">
    <property type="entry name" value="N-terminal domain of ligase-like"/>
    <property type="match status" value="1"/>
</dbReference>
<dbReference type="GO" id="GO:0031956">
    <property type="term" value="F:medium-chain fatty acid-CoA ligase activity"/>
    <property type="evidence" value="ECO:0007669"/>
    <property type="project" value="TreeGrafter"/>
</dbReference>
<evidence type="ECO:0000313" key="5">
    <source>
        <dbReference type="EMBL" id="PWI65192.1"/>
    </source>
</evidence>
<comment type="similarity">
    <text evidence="1">Belongs to the ATP-dependent AMP-binding enzyme family.</text>
</comment>
<dbReference type="SUPFAM" id="SSF56801">
    <property type="entry name" value="Acetyl-CoA synthetase-like"/>
    <property type="match status" value="1"/>
</dbReference>
<dbReference type="GO" id="GO:0006631">
    <property type="term" value="P:fatty acid metabolic process"/>
    <property type="evidence" value="ECO:0007669"/>
    <property type="project" value="TreeGrafter"/>
</dbReference>
<feature type="domain" description="AMP-binding enzyme C-terminal" evidence="4">
    <location>
        <begin position="431"/>
        <end position="505"/>
    </location>
</feature>
<feature type="domain" description="AMP-dependent synthetase/ligase" evidence="3">
    <location>
        <begin position="14"/>
        <end position="380"/>
    </location>
</feature>
<sequence length="651" mass="70643">MLRPDLILLPSPGPDTPAIIVPPAPGTATGTVQLSYRRLDGLVLHAQESLARLGIAAGSRVAVALPNGPEFVVVFLALARQRAVVVPLNPDAKEAEQKQMLQRLQPRCAIVPDDESRRPMTNASTALGIPVLLCTWGDDVQQVLLRHDAQGHTPISSAAVVTPEEVRPDDVVLLHYTSGTTGLPKAVGLTHARILASVRILVEAHSLLPTDRAMIVAPFFHVGGTCSSLLCALAAGGCAIIPRSLSGNFWHQFRDLGATWYHAVPTMHRLLLSFPRPVEGLTIRFARSGGSSMSAVLMTELERTLNCPVLEGYGMTETVQAVFCNRLDGSSRLPGHFPVPDELEVKIRVPDANESFQLTSVPGCTGEVCVRGPCVISGYLDDPETNANSFHDDFFRTGDLGSLRADGRLHITGRTKDMINKGGEKISPLDIEHIVLAHEAVQEVACFKVADDTYGEDIGVAVVVKPGYHLRPLDIKRFVRQQSVHFKVPKTVSFVESIPTSRSGKCVRAALAQRLVLRYGVSKLPRTSKTCGFRKPLTRAVFRRLSHIAIMARLHGGQLVGVCPFSLPQMSEFERGPIVYMSRPAGNKAPATHPHTPVQQHREMQAVCLAASRSTTTTSTPAKITIALDSNWNDDRILLAREKKGKKAPQA</sequence>
<dbReference type="EMBL" id="LCWV01000037">
    <property type="protein sequence ID" value="PWI65192.1"/>
    <property type="molecule type" value="Genomic_DNA"/>
</dbReference>
<dbReference type="AlphaFoldDB" id="A0A2U3DSH9"/>
<dbReference type="InterPro" id="IPR045851">
    <property type="entry name" value="AMP-bd_C_sf"/>
</dbReference>
<proteinExistence type="inferred from homology"/>
<dbReference type="Pfam" id="PF13193">
    <property type="entry name" value="AMP-binding_C"/>
    <property type="match status" value="1"/>
</dbReference>
<evidence type="ECO:0000313" key="6">
    <source>
        <dbReference type="Proteomes" id="UP000245956"/>
    </source>
</evidence>
<reference evidence="5 6" key="1">
    <citation type="journal article" date="2016" name="Front. Microbiol.">
        <title>Genome and transcriptome sequences reveal the specific parasitism of the nematophagous Purpureocillium lilacinum 36-1.</title>
        <authorList>
            <person name="Xie J."/>
            <person name="Li S."/>
            <person name="Mo C."/>
            <person name="Xiao X."/>
            <person name="Peng D."/>
            <person name="Wang G."/>
            <person name="Xiao Y."/>
        </authorList>
    </citation>
    <scope>NUCLEOTIDE SEQUENCE [LARGE SCALE GENOMIC DNA]</scope>
    <source>
        <strain evidence="5 6">36-1</strain>
    </source>
</reference>
<dbReference type="Gene3D" id="3.30.300.30">
    <property type="match status" value="1"/>
</dbReference>